<organism evidence="2 3">
    <name type="scientific">Planomonospora venezuelensis</name>
    <dbReference type="NCBI Taxonomy" id="1999"/>
    <lineage>
        <taxon>Bacteria</taxon>
        <taxon>Bacillati</taxon>
        <taxon>Actinomycetota</taxon>
        <taxon>Actinomycetes</taxon>
        <taxon>Streptosporangiales</taxon>
        <taxon>Streptosporangiaceae</taxon>
        <taxon>Planomonospora</taxon>
    </lineage>
</organism>
<evidence type="ECO:0000259" key="1">
    <source>
        <dbReference type="Pfam" id="PF04149"/>
    </source>
</evidence>
<dbReference type="AlphaFoldDB" id="A0A841DAN9"/>
<reference evidence="2 3" key="1">
    <citation type="submission" date="2020-08" db="EMBL/GenBank/DDBJ databases">
        <title>Genomic Encyclopedia of Type Strains, Phase III (KMG-III): the genomes of soil and plant-associated and newly described type strains.</title>
        <authorList>
            <person name="Whitman W."/>
        </authorList>
    </citation>
    <scope>NUCLEOTIDE SEQUENCE [LARGE SCALE GENOMIC DNA]</scope>
    <source>
        <strain evidence="2 3">CECT 3303</strain>
    </source>
</reference>
<dbReference type="EMBL" id="JACHJJ010000016">
    <property type="protein sequence ID" value="MBB5965368.1"/>
    <property type="molecule type" value="Genomic_DNA"/>
</dbReference>
<dbReference type="InterPro" id="IPR007278">
    <property type="entry name" value="DUF397"/>
</dbReference>
<protein>
    <recommendedName>
        <fullName evidence="1">DUF397 domain-containing protein</fullName>
    </recommendedName>
</protein>
<comment type="caution">
    <text evidence="2">The sequence shown here is derived from an EMBL/GenBank/DDBJ whole genome shotgun (WGS) entry which is preliminary data.</text>
</comment>
<feature type="domain" description="DUF397" evidence="1">
    <location>
        <begin position="10"/>
        <end position="63"/>
    </location>
</feature>
<sequence>MASNADWSRAEWRKSSYSTDGGNCVEVADNFPGVVALRDSKDPHSPILIFTPEQWRAFTSGIKLGDLDDISAE</sequence>
<dbReference type="Pfam" id="PF04149">
    <property type="entry name" value="DUF397"/>
    <property type="match status" value="1"/>
</dbReference>
<evidence type="ECO:0000313" key="3">
    <source>
        <dbReference type="Proteomes" id="UP000562352"/>
    </source>
</evidence>
<proteinExistence type="predicted"/>
<keyword evidence="3" id="KW-1185">Reference proteome</keyword>
<gene>
    <name evidence="2" type="ORF">FHS22_004656</name>
</gene>
<accession>A0A841DAN9</accession>
<name>A0A841DAN9_PLAVE</name>
<dbReference type="RefSeq" id="WP_184944700.1">
    <property type="nucleotide sequence ID" value="NZ_BAAAWZ010000001.1"/>
</dbReference>
<evidence type="ECO:0000313" key="2">
    <source>
        <dbReference type="EMBL" id="MBB5965368.1"/>
    </source>
</evidence>
<dbReference type="Proteomes" id="UP000562352">
    <property type="component" value="Unassembled WGS sequence"/>
</dbReference>